<evidence type="ECO:0000256" key="2">
    <source>
        <dbReference type="ARBA" id="ARBA00022603"/>
    </source>
</evidence>
<dbReference type="Gene3D" id="3.40.1280.10">
    <property type="match status" value="1"/>
</dbReference>
<organism evidence="5">
    <name type="scientific">freshwater metagenome</name>
    <dbReference type="NCBI Taxonomy" id="449393"/>
    <lineage>
        <taxon>unclassified sequences</taxon>
        <taxon>metagenomes</taxon>
        <taxon>ecological metagenomes</taxon>
    </lineage>
</organism>
<evidence type="ECO:0000256" key="1">
    <source>
        <dbReference type="ARBA" id="ARBA00007228"/>
    </source>
</evidence>
<dbReference type="GO" id="GO:0006396">
    <property type="term" value="P:RNA processing"/>
    <property type="evidence" value="ECO:0007669"/>
    <property type="project" value="InterPro"/>
</dbReference>
<sequence length="264" mass="28177">MTSVLTSLRSPHIGRVKALHTSKGRKTANEFLAEGPQAVEAATKSKRFKITQLYVTEAALVQFSKLLATDPIVVSEKVMAAMSSVENAQGILATCAKDALPDLNKLTADSNLLIYCHEINDPGNLGTIIRSAHALGAQGLILSPGSVDPFAPKVVRASAGSLWHLPFIVNVEFEELMKSAQEVEMKSIAMTGSGKSTLKEFIKVLPKKSVFIFGNEAHGLPTEISKKCDHQVRIPMKAGVESLNLATSAALAIYAASNALTPIE</sequence>
<feature type="domain" description="RNA 2-O ribose methyltransferase substrate binding" evidence="4">
    <location>
        <begin position="32"/>
        <end position="101"/>
    </location>
</feature>
<dbReference type="InterPro" id="IPR051259">
    <property type="entry name" value="rRNA_Methyltransferase"/>
</dbReference>
<dbReference type="Pfam" id="PF22435">
    <property type="entry name" value="MRM3-like_sub_bind"/>
    <property type="match status" value="1"/>
</dbReference>
<dbReference type="AlphaFoldDB" id="A0A6J6GS80"/>
<dbReference type="SUPFAM" id="SSF75217">
    <property type="entry name" value="alpha/beta knot"/>
    <property type="match status" value="1"/>
</dbReference>
<dbReference type="EMBL" id="CAEZUJ010000035">
    <property type="protein sequence ID" value="CAB4602679.1"/>
    <property type="molecule type" value="Genomic_DNA"/>
</dbReference>
<dbReference type="SUPFAM" id="SSF55315">
    <property type="entry name" value="L30e-like"/>
    <property type="match status" value="1"/>
</dbReference>
<keyword evidence="2" id="KW-0489">Methyltransferase</keyword>
<dbReference type="InterPro" id="IPR013123">
    <property type="entry name" value="SpoU_subst-bd"/>
</dbReference>
<dbReference type="InterPro" id="IPR029026">
    <property type="entry name" value="tRNA_m1G_MTases_N"/>
</dbReference>
<dbReference type="GO" id="GO:0008173">
    <property type="term" value="F:RNA methyltransferase activity"/>
    <property type="evidence" value="ECO:0007669"/>
    <property type="project" value="InterPro"/>
</dbReference>
<dbReference type="Gene3D" id="3.30.1330.30">
    <property type="match status" value="1"/>
</dbReference>
<evidence type="ECO:0000256" key="3">
    <source>
        <dbReference type="ARBA" id="ARBA00022679"/>
    </source>
</evidence>
<dbReference type="GO" id="GO:0032259">
    <property type="term" value="P:methylation"/>
    <property type="evidence" value="ECO:0007669"/>
    <property type="project" value="UniProtKB-KW"/>
</dbReference>
<protein>
    <submittedName>
        <fullName evidence="5">Unannotated protein</fullName>
    </submittedName>
</protein>
<dbReference type="InterPro" id="IPR029064">
    <property type="entry name" value="Ribosomal_eL30-like_sf"/>
</dbReference>
<comment type="similarity">
    <text evidence="1">Belongs to the class IV-like SAM-binding methyltransferase superfamily. RNA methyltransferase TrmH family.</text>
</comment>
<dbReference type="GO" id="GO:0005737">
    <property type="term" value="C:cytoplasm"/>
    <property type="evidence" value="ECO:0007669"/>
    <property type="project" value="UniProtKB-ARBA"/>
</dbReference>
<dbReference type="Pfam" id="PF00588">
    <property type="entry name" value="SpoU_methylase"/>
    <property type="match status" value="1"/>
</dbReference>
<gene>
    <name evidence="5" type="ORF">UFOPK1811_00923</name>
    <name evidence="6" type="ORF">UFOPK2360_01374</name>
</gene>
<dbReference type="GO" id="GO:0003723">
    <property type="term" value="F:RNA binding"/>
    <property type="evidence" value="ECO:0007669"/>
    <property type="project" value="InterPro"/>
</dbReference>
<accession>A0A6J6GS80</accession>
<dbReference type="InterPro" id="IPR001537">
    <property type="entry name" value="SpoU_MeTrfase"/>
</dbReference>
<name>A0A6J6GS80_9ZZZZ</name>
<evidence type="ECO:0000313" key="5">
    <source>
        <dbReference type="EMBL" id="CAB4602679.1"/>
    </source>
</evidence>
<dbReference type="SMART" id="SM00967">
    <property type="entry name" value="SpoU_sub_bind"/>
    <property type="match status" value="1"/>
</dbReference>
<keyword evidence="3" id="KW-0808">Transferase</keyword>
<dbReference type="InterPro" id="IPR053888">
    <property type="entry name" value="MRM3-like_sub_bind"/>
</dbReference>
<proteinExistence type="inferred from homology"/>
<evidence type="ECO:0000313" key="6">
    <source>
        <dbReference type="EMBL" id="CAB4695706.1"/>
    </source>
</evidence>
<evidence type="ECO:0000259" key="4">
    <source>
        <dbReference type="SMART" id="SM00967"/>
    </source>
</evidence>
<dbReference type="InterPro" id="IPR029028">
    <property type="entry name" value="Alpha/beta_knot_MTases"/>
</dbReference>
<reference evidence="5" key="1">
    <citation type="submission" date="2020-05" db="EMBL/GenBank/DDBJ databases">
        <authorList>
            <person name="Chiriac C."/>
            <person name="Salcher M."/>
            <person name="Ghai R."/>
            <person name="Kavagutti S V."/>
        </authorList>
    </citation>
    <scope>NUCLEOTIDE SEQUENCE</scope>
</reference>
<dbReference type="PANTHER" id="PTHR43191">
    <property type="entry name" value="RRNA METHYLTRANSFERASE 3"/>
    <property type="match status" value="1"/>
</dbReference>
<dbReference type="EMBL" id="CAEZXH010000134">
    <property type="protein sequence ID" value="CAB4695706.1"/>
    <property type="molecule type" value="Genomic_DNA"/>
</dbReference>
<dbReference type="CDD" id="cd18095">
    <property type="entry name" value="SpoU-like_rRNA-MTase"/>
    <property type="match status" value="1"/>
</dbReference>
<dbReference type="PANTHER" id="PTHR43191:SF2">
    <property type="entry name" value="RRNA METHYLTRANSFERASE 3, MITOCHONDRIAL"/>
    <property type="match status" value="1"/>
</dbReference>